<dbReference type="Proteomes" id="UP000694428">
    <property type="component" value="Unplaced"/>
</dbReference>
<dbReference type="PANTHER" id="PTHR22420">
    <property type="entry name" value="PROTEIN FAM81A"/>
    <property type="match status" value="1"/>
</dbReference>
<evidence type="ECO:0000313" key="4">
    <source>
        <dbReference type="Ensembl" id="ENSPSTP00000014223.1"/>
    </source>
</evidence>
<evidence type="ECO:0000256" key="2">
    <source>
        <dbReference type="ARBA" id="ARBA00046344"/>
    </source>
</evidence>
<name>A0A8C9FJA8_PAVCR</name>
<evidence type="ECO:0000256" key="3">
    <source>
        <dbReference type="SAM" id="Coils"/>
    </source>
</evidence>
<dbReference type="Ensembl" id="ENSPSTT00000014929.1">
    <property type="protein sequence ID" value="ENSPSTP00000014223.1"/>
    <property type="gene ID" value="ENSPSTG00000010066.1"/>
</dbReference>
<reference evidence="4" key="1">
    <citation type="submission" date="2025-08" db="UniProtKB">
        <authorList>
            <consortium name="Ensembl"/>
        </authorList>
    </citation>
    <scope>IDENTIFICATION</scope>
</reference>
<dbReference type="PANTHER" id="PTHR22420:SF5">
    <property type="entry name" value="PROTEIN FAM81B"/>
    <property type="match status" value="1"/>
</dbReference>
<dbReference type="InterPro" id="IPR029619">
    <property type="entry name" value="FAM81"/>
</dbReference>
<dbReference type="AlphaFoldDB" id="A0A8C9FJA8"/>
<organism evidence="4 5">
    <name type="scientific">Pavo cristatus</name>
    <name type="common">Indian peafowl</name>
    <name type="synonym">Blue peafowl</name>
    <dbReference type="NCBI Taxonomy" id="9049"/>
    <lineage>
        <taxon>Eukaryota</taxon>
        <taxon>Metazoa</taxon>
        <taxon>Chordata</taxon>
        <taxon>Craniata</taxon>
        <taxon>Vertebrata</taxon>
        <taxon>Euteleostomi</taxon>
        <taxon>Archelosauria</taxon>
        <taxon>Archosauria</taxon>
        <taxon>Dinosauria</taxon>
        <taxon>Saurischia</taxon>
        <taxon>Theropoda</taxon>
        <taxon>Coelurosauria</taxon>
        <taxon>Aves</taxon>
        <taxon>Neognathae</taxon>
        <taxon>Galloanserae</taxon>
        <taxon>Galliformes</taxon>
        <taxon>Phasianidae</taxon>
        <taxon>Phasianinae</taxon>
        <taxon>Pavo</taxon>
    </lineage>
</organism>
<evidence type="ECO:0000313" key="5">
    <source>
        <dbReference type="Proteomes" id="UP000694428"/>
    </source>
</evidence>
<comment type="similarity">
    <text evidence="2">Belongs to the FAM81 family.</text>
</comment>
<proteinExistence type="inferred from homology"/>
<keyword evidence="5" id="KW-1185">Reference proteome</keyword>
<accession>A0A8C9FJA8</accession>
<reference evidence="4" key="2">
    <citation type="submission" date="2025-09" db="UniProtKB">
        <authorList>
            <consortium name="Ensembl"/>
        </authorList>
    </citation>
    <scope>IDENTIFICATION</scope>
</reference>
<protein>
    <submittedName>
        <fullName evidence="4">Family with sequence similarity 81 member B</fullName>
    </submittedName>
</protein>
<evidence type="ECO:0000256" key="1">
    <source>
        <dbReference type="ARBA" id="ARBA00023054"/>
    </source>
</evidence>
<keyword evidence="1 3" id="KW-0175">Coiled coil</keyword>
<sequence length="294" mass="34625">MWKTNTALNILNSQVLERQIRTRDGATVQTNFAIQSLDHKYIQSLGDLRGRVVRCEASIAQLSGDIRVIRHEVQNMDKGIYGLRSILKNHVGSFEKVVMQLLGKIETSNSHRSSNLQTVQGDQHHELQLLDFKLTSILNDFKDQIQNQRKWTEVQLTQSEDRTQYQHQLLSAMKERLEAAEKKIEEKLLLLSLQLEQSDNPEKHKRQLNQMKSDEKDLHARITRFERQIWKELEEIQNEYRSGFQSIHESLELLKQIQNTKLKLEKKKTEKYIQRCCRRYQRATDTMVSGFPGW</sequence>
<feature type="coiled-coil region" evidence="3">
    <location>
        <begin position="167"/>
        <end position="267"/>
    </location>
</feature>